<reference evidence="3" key="1">
    <citation type="submission" date="2008-04" db="EMBL/GenBank/DDBJ databases">
        <title>Draft genome sequence of Providencia stuartii (ATCC 25827).</title>
        <authorList>
            <person name="Sudarsanam P."/>
            <person name="Ley R."/>
            <person name="Guruge J."/>
            <person name="Turnbaugh P.J."/>
            <person name="Mahowald M."/>
            <person name="Liep D."/>
            <person name="Gordon J."/>
        </authorList>
    </citation>
    <scope>NUCLEOTIDE SEQUENCE [LARGE SCALE GENOMIC DNA]</scope>
    <source>
        <strain evidence="3">ATCC 25827</strain>
    </source>
</reference>
<reference evidence="2 3" key="3">
    <citation type="submission" date="2008-05" db="EMBL/GenBank/DDBJ databases">
        <authorList>
            <person name="Fulton L."/>
            <person name="Clifton S."/>
            <person name="Fulton B."/>
            <person name="Xu J."/>
            <person name="Minx P."/>
            <person name="Pepin K.H."/>
            <person name="Johnson M."/>
            <person name="Thiruvilangam P."/>
            <person name="Bhonagiri V."/>
            <person name="Nash W.E."/>
            <person name="Mardis E.R."/>
            <person name="Wilson R.K."/>
        </authorList>
    </citation>
    <scope>NUCLEOTIDE SEQUENCE [LARGE SCALE GENOMIC DNA]</scope>
    <source>
        <strain evidence="2 3">ATCC 25827</strain>
    </source>
</reference>
<reference evidence="3" key="2">
    <citation type="submission" date="2008-04" db="EMBL/GenBank/DDBJ databases">
        <title>Draft genome sequence of Providencia stuartii(ATCC 25827).</title>
        <authorList>
            <person name="Sudarsanam P."/>
            <person name="Ley R."/>
            <person name="Guruge J."/>
            <person name="Turnbaugh P.J."/>
            <person name="Mahowald M."/>
            <person name="Liep D."/>
            <person name="Gordon J."/>
        </authorList>
    </citation>
    <scope>NUCLEOTIDE SEQUENCE [LARGE SCALE GENOMIC DNA]</scope>
    <source>
        <strain evidence="3">ATCC 25827</strain>
    </source>
</reference>
<name>A0AA86YQM5_PROST</name>
<feature type="signal peptide" evidence="1">
    <location>
        <begin position="1"/>
        <end position="32"/>
    </location>
</feature>
<gene>
    <name evidence="2" type="ORF">PROSTU_00771</name>
</gene>
<sequence length="171" mass="19004">MTQPLKTRLSPLKWGVPFITSALLFLSPAAHSLILDEEWGDWYGSTAMAWALNTQNEAGETLTLTCTNKAFRVQLNAPDFTEPVGSDYFVQGMQLRINDTAYDFFPSAFEDTVGPDKALFHALKQTKDTDTLQFTSLQIDSEPFSAKGLAEALADTDYQDCMNTRIHHSAS</sequence>
<dbReference type="Proteomes" id="UP000004506">
    <property type="component" value="Unassembled WGS sequence"/>
</dbReference>
<evidence type="ECO:0000256" key="1">
    <source>
        <dbReference type="SAM" id="SignalP"/>
    </source>
</evidence>
<evidence type="ECO:0000313" key="2">
    <source>
        <dbReference type="EMBL" id="EDU61220.1"/>
    </source>
</evidence>
<keyword evidence="1" id="KW-0732">Signal</keyword>
<accession>A0AA86YQM5</accession>
<evidence type="ECO:0000313" key="3">
    <source>
        <dbReference type="Proteomes" id="UP000004506"/>
    </source>
</evidence>
<proteinExistence type="predicted"/>
<organism evidence="2 3">
    <name type="scientific">Providencia stuartii ATCC 25827</name>
    <dbReference type="NCBI Taxonomy" id="471874"/>
    <lineage>
        <taxon>Bacteria</taxon>
        <taxon>Pseudomonadati</taxon>
        <taxon>Pseudomonadota</taxon>
        <taxon>Gammaproteobacteria</taxon>
        <taxon>Enterobacterales</taxon>
        <taxon>Morganellaceae</taxon>
        <taxon>Providencia</taxon>
    </lineage>
</organism>
<dbReference type="AlphaFoldDB" id="A0AA86YQM5"/>
<dbReference type="RefSeq" id="WP_004916992.1">
    <property type="nucleotide sequence ID" value="NZ_DS607657.1"/>
</dbReference>
<comment type="caution">
    <text evidence="2">The sequence shown here is derived from an EMBL/GenBank/DDBJ whole genome shotgun (WGS) entry which is preliminary data.</text>
</comment>
<dbReference type="EMBL" id="ABJD02000077">
    <property type="protein sequence ID" value="EDU61220.1"/>
    <property type="molecule type" value="Genomic_DNA"/>
</dbReference>
<feature type="chain" id="PRO_5041735050" evidence="1">
    <location>
        <begin position="33"/>
        <end position="171"/>
    </location>
</feature>
<feature type="non-terminal residue" evidence="2">
    <location>
        <position position="171"/>
    </location>
</feature>
<protein>
    <submittedName>
        <fullName evidence="2">Uncharacterized protein</fullName>
    </submittedName>
</protein>